<evidence type="ECO:0000313" key="5">
    <source>
        <dbReference type="EMBL" id="SUZ66037.1"/>
    </source>
</evidence>
<accession>A0A381PIM4</accession>
<evidence type="ECO:0000259" key="4">
    <source>
        <dbReference type="PROSITE" id="PS50987"/>
    </source>
</evidence>
<keyword evidence="1" id="KW-0805">Transcription regulation</keyword>
<reference evidence="5" key="1">
    <citation type="submission" date="2018-05" db="EMBL/GenBank/DDBJ databases">
        <authorList>
            <person name="Lanie J.A."/>
            <person name="Ng W.-L."/>
            <person name="Kazmierczak K.M."/>
            <person name="Andrzejewski T.M."/>
            <person name="Davidsen T.M."/>
            <person name="Wayne K.J."/>
            <person name="Tettelin H."/>
            <person name="Glass J.I."/>
            <person name="Rusch D."/>
            <person name="Podicherti R."/>
            <person name="Tsui H.-C.T."/>
            <person name="Winkler M.E."/>
        </authorList>
    </citation>
    <scope>NUCLEOTIDE SEQUENCE</scope>
</reference>
<dbReference type="NCBIfam" id="NF033788">
    <property type="entry name" value="HTH_metalloreg"/>
    <property type="match status" value="1"/>
</dbReference>
<evidence type="ECO:0000256" key="2">
    <source>
        <dbReference type="ARBA" id="ARBA00023125"/>
    </source>
</evidence>
<dbReference type="PANTHER" id="PTHR33154:SF18">
    <property type="entry name" value="ARSENICAL RESISTANCE OPERON REPRESSOR"/>
    <property type="match status" value="1"/>
</dbReference>
<feature type="domain" description="HTH arsR-type" evidence="4">
    <location>
        <begin position="23"/>
        <end position="115"/>
    </location>
</feature>
<evidence type="ECO:0000256" key="1">
    <source>
        <dbReference type="ARBA" id="ARBA00023015"/>
    </source>
</evidence>
<evidence type="ECO:0000256" key="3">
    <source>
        <dbReference type="ARBA" id="ARBA00023163"/>
    </source>
</evidence>
<dbReference type="Gene3D" id="1.10.10.10">
    <property type="entry name" value="Winged helix-like DNA-binding domain superfamily/Winged helix DNA-binding domain"/>
    <property type="match status" value="1"/>
</dbReference>
<organism evidence="5">
    <name type="scientific">marine metagenome</name>
    <dbReference type="NCBI Taxonomy" id="408172"/>
    <lineage>
        <taxon>unclassified sequences</taxon>
        <taxon>metagenomes</taxon>
        <taxon>ecological metagenomes</taxon>
    </lineage>
</organism>
<dbReference type="AlphaFoldDB" id="A0A381PIM4"/>
<dbReference type="SUPFAM" id="SSF46785">
    <property type="entry name" value="Winged helix' DNA-binding domain"/>
    <property type="match status" value="1"/>
</dbReference>
<dbReference type="InterPro" id="IPR036388">
    <property type="entry name" value="WH-like_DNA-bd_sf"/>
</dbReference>
<dbReference type="GO" id="GO:0003677">
    <property type="term" value="F:DNA binding"/>
    <property type="evidence" value="ECO:0007669"/>
    <property type="project" value="UniProtKB-KW"/>
</dbReference>
<dbReference type="SMART" id="SM00418">
    <property type="entry name" value="HTH_ARSR"/>
    <property type="match status" value="1"/>
</dbReference>
<gene>
    <name evidence="5" type="ORF">METZ01_LOCUS18891</name>
</gene>
<dbReference type="PANTHER" id="PTHR33154">
    <property type="entry name" value="TRANSCRIPTIONAL REGULATOR, ARSR FAMILY"/>
    <property type="match status" value="1"/>
</dbReference>
<dbReference type="InterPro" id="IPR011991">
    <property type="entry name" value="ArsR-like_HTH"/>
</dbReference>
<dbReference type="InterPro" id="IPR051081">
    <property type="entry name" value="HTH_MetalResp_TranReg"/>
</dbReference>
<keyword evidence="3" id="KW-0804">Transcription</keyword>
<dbReference type="GO" id="GO:0003700">
    <property type="term" value="F:DNA-binding transcription factor activity"/>
    <property type="evidence" value="ECO:0007669"/>
    <property type="project" value="InterPro"/>
</dbReference>
<dbReference type="CDD" id="cd00090">
    <property type="entry name" value="HTH_ARSR"/>
    <property type="match status" value="1"/>
</dbReference>
<sequence>MIMGNKVGKNEVLKDELEQLFCDQEENFEIAAQSLKVLSHPARLRILCALRSGEQTVQNLEYFTGIRQTTLSQHLSLLKSRGVLVSRREATYSFYRISNKKIIELFDLIKWEWLL</sequence>
<dbReference type="Pfam" id="PF01022">
    <property type="entry name" value="HTH_5"/>
    <property type="match status" value="1"/>
</dbReference>
<dbReference type="InterPro" id="IPR001845">
    <property type="entry name" value="HTH_ArsR_DNA-bd_dom"/>
</dbReference>
<dbReference type="InterPro" id="IPR036390">
    <property type="entry name" value="WH_DNA-bd_sf"/>
</dbReference>
<dbReference type="PRINTS" id="PR00778">
    <property type="entry name" value="HTHARSR"/>
</dbReference>
<keyword evidence="2" id="KW-0238">DNA-binding</keyword>
<dbReference type="EMBL" id="UINC01000974">
    <property type="protein sequence ID" value="SUZ66037.1"/>
    <property type="molecule type" value="Genomic_DNA"/>
</dbReference>
<proteinExistence type="predicted"/>
<protein>
    <recommendedName>
        <fullName evidence="4">HTH arsR-type domain-containing protein</fullName>
    </recommendedName>
</protein>
<dbReference type="PROSITE" id="PS50987">
    <property type="entry name" value="HTH_ARSR_2"/>
    <property type="match status" value="1"/>
</dbReference>
<name>A0A381PIM4_9ZZZZ</name>